<feature type="signal peptide" evidence="1">
    <location>
        <begin position="1"/>
        <end position="18"/>
    </location>
</feature>
<dbReference type="Proteomes" id="UP000813444">
    <property type="component" value="Unassembled WGS sequence"/>
</dbReference>
<reference evidence="2" key="1">
    <citation type="journal article" date="2021" name="Nat. Commun.">
        <title>Genetic determinants of endophytism in the Arabidopsis root mycobiome.</title>
        <authorList>
            <person name="Mesny F."/>
            <person name="Miyauchi S."/>
            <person name="Thiergart T."/>
            <person name="Pickel B."/>
            <person name="Atanasova L."/>
            <person name="Karlsson M."/>
            <person name="Huettel B."/>
            <person name="Barry K.W."/>
            <person name="Haridas S."/>
            <person name="Chen C."/>
            <person name="Bauer D."/>
            <person name="Andreopoulos W."/>
            <person name="Pangilinan J."/>
            <person name="LaButti K."/>
            <person name="Riley R."/>
            <person name="Lipzen A."/>
            <person name="Clum A."/>
            <person name="Drula E."/>
            <person name="Henrissat B."/>
            <person name="Kohler A."/>
            <person name="Grigoriev I.V."/>
            <person name="Martin F.M."/>
            <person name="Hacquard S."/>
        </authorList>
    </citation>
    <scope>NUCLEOTIDE SEQUENCE</scope>
    <source>
        <strain evidence="2">MPI-CAGE-CH-0235</strain>
    </source>
</reference>
<accession>A0A8K0SMD8</accession>
<keyword evidence="3" id="KW-1185">Reference proteome</keyword>
<comment type="caution">
    <text evidence="2">The sequence shown here is derived from an EMBL/GenBank/DDBJ whole genome shotgun (WGS) entry which is preliminary data.</text>
</comment>
<name>A0A8K0SMD8_9HYPO</name>
<sequence length="92" mass="10314">MVHGTLSLPIIMYLAALGISSERMETRILWDAPDQFHPNLSVSVVRQGSLGNHSVKQPRCGEDKVYPSSWDIHGLHRSYHDPTRRSEGGMVC</sequence>
<dbReference type="AlphaFoldDB" id="A0A8K0SMD8"/>
<proteinExistence type="predicted"/>
<keyword evidence="1" id="KW-0732">Signal</keyword>
<evidence type="ECO:0000313" key="2">
    <source>
        <dbReference type="EMBL" id="KAH7318571.1"/>
    </source>
</evidence>
<evidence type="ECO:0000256" key="1">
    <source>
        <dbReference type="SAM" id="SignalP"/>
    </source>
</evidence>
<organism evidence="2 3">
    <name type="scientific">Stachybotrys elegans</name>
    <dbReference type="NCBI Taxonomy" id="80388"/>
    <lineage>
        <taxon>Eukaryota</taxon>
        <taxon>Fungi</taxon>
        <taxon>Dikarya</taxon>
        <taxon>Ascomycota</taxon>
        <taxon>Pezizomycotina</taxon>
        <taxon>Sordariomycetes</taxon>
        <taxon>Hypocreomycetidae</taxon>
        <taxon>Hypocreales</taxon>
        <taxon>Stachybotryaceae</taxon>
        <taxon>Stachybotrys</taxon>
    </lineage>
</organism>
<protein>
    <submittedName>
        <fullName evidence="2">Uncharacterized protein</fullName>
    </submittedName>
</protein>
<feature type="non-terminal residue" evidence="2">
    <location>
        <position position="92"/>
    </location>
</feature>
<gene>
    <name evidence="2" type="ORF">B0I35DRAFT_432404</name>
</gene>
<evidence type="ECO:0000313" key="3">
    <source>
        <dbReference type="Proteomes" id="UP000813444"/>
    </source>
</evidence>
<feature type="chain" id="PRO_5035433224" evidence="1">
    <location>
        <begin position="19"/>
        <end position="92"/>
    </location>
</feature>
<dbReference type="EMBL" id="JAGPNK010000007">
    <property type="protein sequence ID" value="KAH7318571.1"/>
    <property type="molecule type" value="Genomic_DNA"/>
</dbReference>